<dbReference type="OrthoDB" id="9812993at2"/>
<dbReference type="Gene3D" id="1.10.10.60">
    <property type="entry name" value="Homeodomain-like"/>
    <property type="match status" value="1"/>
</dbReference>
<dbReference type="InterPro" id="IPR001647">
    <property type="entry name" value="HTH_TetR"/>
</dbReference>
<dbReference type="GO" id="GO:0003677">
    <property type="term" value="F:DNA binding"/>
    <property type="evidence" value="ECO:0007669"/>
    <property type="project" value="UniProtKB-UniRule"/>
</dbReference>
<name>A0A3G9ILH0_9BACL</name>
<dbReference type="PRINTS" id="PR00455">
    <property type="entry name" value="HTHTETR"/>
</dbReference>
<dbReference type="InterPro" id="IPR023772">
    <property type="entry name" value="DNA-bd_HTH_TetR-type_CS"/>
</dbReference>
<gene>
    <name evidence="2" type="ORF">Back11_05310</name>
</gene>
<evidence type="ECO:0000313" key="3">
    <source>
        <dbReference type="Proteomes" id="UP000275368"/>
    </source>
</evidence>
<keyword evidence="3" id="KW-1185">Reference proteome</keyword>
<dbReference type="Proteomes" id="UP000275368">
    <property type="component" value="Chromosome"/>
</dbReference>
<accession>A0A3G9ILH0</accession>
<dbReference type="SUPFAM" id="SSF46689">
    <property type="entry name" value="Homeodomain-like"/>
    <property type="match status" value="1"/>
</dbReference>
<proteinExistence type="predicted"/>
<reference evidence="2 3" key="1">
    <citation type="submission" date="2018-11" db="EMBL/GenBank/DDBJ databases">
        <title>Complete genome sequence of Paenibacillus baekrokdamisoli strain KCTC 33723.</title>
        <authorList>
            <person name="Kang S.W."/>
            <person name="Lee K.C."/>
            <person name="Kim K.K."/>
            <person name="Kim J.S."/>
            <person name="Kim D.S."/>
            <person name="Ko S.H."/>
            <person name="Yang S.H."/>
            <person name="Lee J.S."/>
        </authorList>
    </citation>
    <scope>NUCLEOTIDE SEQUENCE [LARGE SCALE GENOMIC DNA]</scope>
    <source>
        <strain evidence="2 3">KCTC 33723</strain>
    </source>
</reference>
<dbReference type="EMBL" id="AP019308">
    <property type="protein sequence ID" value="BBH19186.1"/>
    <property type="molecule type" value="Genomic_DNA"/>
</dbReference>
<dbReference type="InterPro" id="IPR009057">
    <property type="entry name" value="Homeodomain-like_sf"/>
</dbReference>
<dbReference type="RefSeq" id="WP_125653571.1">
    <property type="nucleotide sequence ID" value="NZ_AP019308.1"/>
</dbReference>
<dbReference type="PROSITE" id="PS50977">
    <property type="entry name" value="HTH_TETR_2"/>
    <property type="match status" value="1"/>
</dbReference>
<protein>
    <submittedName>
        <fullName evidence="2">TetR family transcriptional regulator</fullName>
    </submittedName>
</protein>
<dbReference type="AlphaFoldDB" id="A0A3G9ILH0"/>
<dbReference type="KEGG" id="pbk:Back11_05310"/>
<sequence>MEGKKDKIIVAAIKCFSEKGYRGTSIQDIADSLGIAKGSMYFYFKSKDDLLQSICKHYLEAIVKQAQAVAESSLLPKEKLAKLIILSYEQYERNQGFISTLIQERFDIKDELHELIVKVRRVLLLSSRSIICEQYGSEAEPYACDAAVMFHAFIDGYLGFVILEKKQFNVERLSGFILKRLDELISGMIVKNSDIIMGMDILEQWSSAADAGNGMGKTGILAQIDTIRTEVEGSIKFTADQRNEITAALQVIEVELEKSEPQPVVIKGMLSLLKSVKVGEIKKQLVKLEAYVLEII</sequence>
<evidence type="ECO:0000256" key="1">
    <source>
        <dbReference type="ARBA" id="ARBA00023125"/>
    </source>
</evidence>
<dbReference type="Gene3D" id="1.10.357.10">
    <property type="entry name" value="Tetracycline Repressor, domain 2"/>
    <property type="match status" value="1"/>
</dbReference>
<dbReference type="PROSITE" id="PS01081">
    <property type="entry name" value="HTH_TETR_1"/>
    <property type="match status" value="1"/>
</dbReference>
<dbReference type="InterPro" id="IPR050624">
    <property type="entry name" value="HTH-type_Tx_Regulator"/>
</dbReference>
<organism evidence="2 3">
    <name type="scientific">Paenibacillus baekrokdamisoli</name>
    <dbReference type="NCBI Taxonomy" id="1712516"/>
    <lineage>
        <taxon>Bacteria</taxon>
        <taxon>Bacillati</taxon>
        <taxon>Bacillota</taxon>
        <taxon>Bacilli</taxon>
        <taxon>Bacillales</taxon>
        <taxon>Paenibacillaceae</taxon>
        <taxon>Paenibacillus</taxon>
    </lineage>
</organism>
<keyword evidence="1" id="KW-0238">DNA-binding</keyword>
<dbReference type="PANTHER" id="PTHR43479">
    <property type="entry name" value="ACREF/ENVCD OPERON REPRESSOR-RELATED"/>
    <property type="match status" value="1"/>
</dbReference>
<dbReference type="Pfam" id="PF00440">
    <property type="entry name" value="TetR_N"/>
    <property type="match status" value="1"/>
</dbReference>
<dbReference type="PANTHER" id="PTHR43479:SF22">
    <property type="entry name" value="TRANSCRIPTIONAL REGULATOR, TETR FAMILY"/>
    <property type="match status" value="1"/>
</dbReference>
<evidence type="ECO:0000313" key="2">
    <source>
        <dbReference type="EMBL" id="BBH19186.1"/>
    </source>
</evidence>